<organism evidence="1 2">
    <name type="scientific">Deinococcus gobiensis (strain DSM 21396 / JCM 16679 / CGMCC 1.7299 / I-0)</name>
    <dbReference type="NCBI Taxonomy" id="745776"/>
    <lineage>
        <taxon>Bacteria</taxon>
        <taxon>Thermotogati</taxon>
        <taxon>Deinococcota</taxon>
        <taxon>Deinococci</taxon>
        <taxon>Deinococcales</taxon>
        <taxon>Deinococcaceae</taxon>
        <taxon>Deinococcus</taxon>
    </lineage>
</organism>
<proteinExistence type="predicted"/>
<dbReference type="RefSeq" id="WP_014685399.1">
    <property type="nucleotide sequence ID" value="NC_017790.1"/>
</dbReference>
<reference evidence="1 2" key="1">
    <citation type="journal article" date="2012" name="PLoS ONE">
        <title>Genome sequence and transcriptome analysis of the radioresistant bacterium Deinococcus gobiensis: insights into the extreme environmental adaptations.</title>
        <authorList>
            <person name="Yuan M."/>
            <person name="Chen M."/>
            <person name="Zhang W."/>
            <person name="Lu W."/>
            <person name="Wang J."/>
            <person name="Yang M."/>
            <person name="Zhao P."/>
            <person name="Tang R."/>
            <person name="Li X."/>
            <person name="Hao Y."/>
            <person name="Zhou Z."/>
            <person name="Zhan Y."/>
            <person name="Yu H."/>
            <person name="Teng C."/>
            <person name="Yan Y."/>
            <person name="Ping S."/>
            <person name="Wang Y."/>
            <person name="Lin M."/>
        </authorList>
    </citation>
    <scope>NUCLEOTIDE SEQUENCE [LARGE SCALE GENOMIC DNA]</scope>
    <source>
        <strain evidence="1 2">I-0</strain>
    </source>
</reference>
<dbReference type="AlphaFoldDB" id="H8GXR4"/>
<dbReference type="STRING" id="745776.DGo_CA1989"/>
<name>H8GXR4_DEIGI</name>
<dbReference type="Proteomes" id="UP000007575">
    <property type="component" value="Chromosome"/>
</dbReference>
<dbReference type="HOGENOM" id="CLU_1988965_0_0_0"/>
<evidence type="ECO:0000313" key="2">
    <source>
        <dbReference type="Proteomes" id="UP000007575"/>
    </source>
</evidence>
<evidence type="ECO:0000313" key="1">
    <source>
        <dbReference type="EMBL" id="AFD25916.1"/>
    </source>
</evidence>
<dbReference type="KEGG" id="dgo:DGo_CA1989"/>
<dbReference type="PATRIC" id="fig|745776.4.peg.2039"/>
<sequence>MSIYSMTIGGIVLQHLPATEGVTGEGGGRAITERTTIEGRVVALRSPLPAARRIRVTAPQGYAISEVDAQAIRALGDGPFTLSLTGYEPAGTFGGCVFEEPPRFPYLAPGLVGYDLSVYVPQGAA</sequence>
<protein>
    <submittedName>
        <fullName evidence="1">Uncharacterized protein</fullName>
    </submittedName>
</protein>
<keyword evidence="2" id="KW-1185">Reference proteome</keyword>
<gene>
    <name evidence="1" type="ordered locus">DGo_CA1989</name>
</gene>
<accession>H8GXR4</accession>
<dbReference type="EMBL" id="CP002191">
    <property type="protein sequence ID" value="AFD25916.1"/>
    <property type="molecule type" value="Genomic_DNA"/>
</dbReference>